<accession>A0AAV6USX8</accession>
<comment type="function">
    <text evidence="11">Catalyzes the sequential decarboxylation of the four acetate side chains of uroporphyrinogen to form coproporphyrinogen and participates in the fifth step in the heme biosynthetic pathway. Isomer I or isomer III of uroporphyrinogen may serve as substrate, but only coproporphyrinogen III can ultimately be converted to heme. In vitro also decarboxylates pentacarboxylate porphyrinogen I.</text>
</comment>
<evidence type="ECO:0000256" key="3">
    <source>
        <dbReference type="ARBA" id="ARBA00009935"/>
    </source>
</evidence>
<dbReference type="EMBL" id="JAFNEN010000287">
    <property type="protein sequence ID" value="KAG8186838.1"/>
    <property type="molecule type" value="Genomic_DNA"/>
</dbReference>
<protein>
    <recommendedName>
        <fullName evidence="6 14">Uroporphyrinogen decarboxylase</fullName>
        <ecNumber evidence="5 14">4.1.1.37</ecNumber>
    </recommendedName>
</protein>
<evidence type="ECO:0000313" key="19">
    <source>
        <dbReference type="Proteomes" id="UP000827092"/>
    </source>
</evidence>
<evidence type="ECO:0000256" key="10">
    <source>
        <dbReference type="ARBA" id="ARBA00023244"/>
    </source>
</evidence>
<feature type="domain" description="Uroporphyrinogen decarboxylase (URO-D)" evidence="16">
    <location>
        <begin position="24"/>
        <end position="33"/>
    </location>
</feature>
<comment type="similarity">
    <text evidence="3 15">Belongs to the uroporphyrinogen decarboxylase family.</text>
</comment>
<evidence type="ECO:0000256" key="15">
    <source>
        <dbReference type="RuleBase" id="RU004169"/>
    </source>
</evidence>
<evidence type="ECO:0000256" key="9">
    <source>
        <dbReference type="ARBA" id="ARBA00023239"/>
    </source>
</evidence>
<dbReference type="FunFam" id="3.20.20.210:FF:000008">
    <property type="entry name" value="Uroporphyrinogen decarboxylase"/>
    <property type="match status" value="1"/>
</dbReference>
<comment type="pathway">
    <text evidence="2 14">Porphyrin-containing compound metabolism; protoporphyrin-IX biosynthesis; coproporphyrinogen-III from 5-aminolevulinate: step 4/4.</text>
</comment>
<dbReference type="PANTHER" id="PTHR21091:SF169">
    <property type="entry name" value="UROPORPHYRINOGEN DECARBOXYLASE"/>
    <property type="match status" value="1"/>
</dbReference>
<evidence type="ECO:0000256" key="11">
    <source>
        <dbReference type="ARBA" id="ARBA00045708"/>
    </source>
</evidence>
<evidence type="ECO:0000259" key="16">
    <source>
        <dbReference type="PROSITE" id="PS00906"/>
    </source>
</evidence>
<dbReference type="InterPro" id="IPR000257">
    <property type="entry name" value="Uroporphyrinogen_deCOase"/>
</dbReference>
<evidence type="ECO:0000256" key="7">
    <source>
        <dbReference type="ARBA" id="ARBA00022490"/>
    </source>
</evidence>
<comment type="catalytic activity">
    <reaction evidence="13">
        <text>uroporphyrinogen III + 4 H(+) = coproporphyrinogen III + 4 CO2</text>
        <dbReference type="Rhea" id="RHEA:19865"/>
        <dbReference type="ChEBI" id="CHEBI:15378"/>
        <dbReference type="ChEBI" id="CHEBI:16526"/>
        <dbReference type="ChEBI" id="CHEBI:57308"/>
        <dbReference type="ChEBI" id="CHEBI:57309"/>
        <dbReference type="EC" id="4.1.1.37"/>
    </reaction>
    <physiologicalReaction direction="left-to-right" evidence="13">
        <dbReference type="Rhea" id="RHEA:19866"/>
    </physiologicalReaction>
</comment>
<keyword evidence="10 14" id="KW-0627">Porphyrin biosynthesis</keyword>
<dbReference type="CDD" id="cd00717">
    <property type="entry name" value="URO-D"/>
    <property type="match status" value="1"/>
</dbReference>
<feature type="domain" description="Uroporphyrinogen decarboxylase (URO-D)" evidence="17">
    <location>
        <begin position="144"/>
        <end position="160"/>
    </location>
</feature>
<evidence type="ECO:0000256" key="6">
    <source>
        <dbReference type="ARBA" id="ARBA00014308"/>
    </source>
</evidence>
<evidence type="ECO:0000256" key="5">
    <source>
        <dbReference type="ARBA" id="ARBA00012288"/>
    </source>
</evidence>
<comment type="subunit">
    <text evidence="4">Homodimer.</text>
</comment>
<dbReference type="InterPro" id="IPR006361">
    <property type="entry name" value="Uroporphyrinogen_deCO2ase_HemE"/>
</dbReference>
<keyword evidence="8 14" id="KW-0210">Decarboxylase</keyword>
<comment type="caution">
    <text evidence="18">The sequence shown here is derived from an EMBL/GenBank/DDBJ whole genome shotgun (WGS) entry which is preliminary data.</text>
</comment>
<evidence type="ECO:0000256" key="1">
    <source>
        <dbReference type="ARBA" id="ARBA00004514"/>
    </source>
</evidence>
<evidence type="ECO:0000256" key="13">
    <source>
        <dbReference type="ARBA" id="ARBA00048411"/>
    </source>
</evidence>
<evidence type="ECO:0000256" key="14">
    <source>
        <dbReference type="RuleBase" id="RU000554"/>
    </source>
</evidence>
<dbReference type="GO" id="GO:0005829">
    <property type="term" value="C:cytosol"/>
    <property type="evidence" value="ECO:0007669"/>
    <property type="project" value="UniProtKB-SubCell"/>
</dbReference>
<dbReference type="Gene3D" id="3.20.20.210">
    <property type="match status" value="1"/>
</dbReference>
<gene>
    <name evidence="18" type="ORF">JTE90_024084</name>
</gene>
<keyword evidence="7" id="KW-0963">Cytoplasm</keyword>
<dbReference type="AlphaFoldDB" id="A0AAV6USX8"/>
<dbReference type="NCBIfam" id="TIGR01464">
    <property type="entry name" value="hemE"/>
    <property type="match status" value="1"/>
</dbReference>
<comment type="subcellular location">
    <subcellularLocation>
        <location evidence="1">Cytoplasm</location>
        <location evidence="1">Cytosol</location>
    </subcellularLocation>
</comment>
<keyword evidence="9 14" id="KW-0456">Lyase</keyword>
<dbReference type="EC" id="4.1.1.37" evidence="5 14"/>
<dbReference type="InterPro" id="IPR038071">
    <property type="entry name" value="UROD/MetE-like_sf"/>
</dbReference>
<dbReference type="SUPFAM" id="SSF51726">
    <property type="entry name" value="UROD/MetE-like"/>
    <property type="match status" value="1"/>
</dbReference>
<evidence type="ECO:0000256" key="2">
    <source>
        <dbReference type="ARBA" id="ARBA00004804"/>
    </source>
</evidence>
<dbReference type="GO" id="GO:0006783">
    <property type="term" value="P:heme biosynthetic process"/>
    <property type="evidence" value="ECO:0007669"/>
    <property type="project" value="TreeGrafter"/>
</dbReference>
<dbReference type="PROSITE" id="PS00907">
    <property type="entry name" value="UROD_2"/>
    <property type="match status" value="1"/>
</dbReference>
<dbReference type="PROSITE" id="PS00906">
    <property type="entry name" value="UROD_1"/>
    <property type="match status" value="1"/>
</dbReference>
<sequence length="363" mass="40084">MDFAPLQNDVFLRAARGEPTEYVPVWIMRQAGRYLPEFREFRLKHSFFEICRTPALACEVTLQPLARFPLDAAIIFSDILVVPQALGMEVEMRPGVGPVLPEPIKTPEDLARLKTPCNVKKELGYVFDAITLTRKELKGKVPLIGFAGAPWTLMCYMVEGGGSKTMSTAKGWLYRWPKDSHRLLSIIADVVVEYLVEQISAGAQAVQLFESNAEHLGPSTFAEFGLQYIVDIGRRVRTEVHRRNLTAVPMIIFAKGTPATIDAISTAGYEVVGVDWTIDPSQARSKVPEGVTLQGNLDPCALKAPKEHIEKMVGDMVSGFGTQRYIANLGHGIYPEIDPESVSVFVNAVHSVSKRLNAEDKSG</sequence>
<evidence type="ECO:0000256" key="12">
    <source>
        <dbReference type="ARBA" id="ARBA00047341"/>
    </source>
</evidence>
<organism evidence="18 19">
    <name type="scientific">Oedothorax gibbosus</name>
    <dbReference type="NCBI Taxonomy" id="931172"/>
    <lineage>
        <taxon>Eukaryota</taxon>
        <taxon>Metazoa</taxon>
        <taxon>Ecdysozoa</taxon>
        <taxon>Arthropoda</taxon>
        <taxon>Chelicerata</taxon>
        <taxon>Arachnida</taxon>
        <taxon>Araneae</taxon>
        <taxon>Araneomorphae</taxon>
        <taxon>Entelegynae</taxon>
        <taxon>Araneoidea</taxon>
        <taxon>Linyphiidae</taxon>
        <taxon>Erigoninae</taxon>
        <taxon>Oedothorax</taxon>
    </lineage>
</organism>
<reference evidence="18 19" key="1">
    <citation type="journal article" date="2022" name="Nat. Ecol. Evol.">
        <title>A masculinizing supergene underlies an exaggerated male reproductive morph in a spider.</title>
        <authorList>
            <person name="Hendrickx F."/>
            <person name="De Corte Z."/>
            <person name="Sonet G."/>
            <person name="Van Belleghem S.M."/>
            <person name="Kostlbacher S."/>
            <person name="Vangestel C."/>
        </authorList>
    </citation>
    <scope>NUCLEOTIDE SEQUENCE [LARGE SCALE GENOMIC DNA]</scope>
    <source>
        <strain evidence="18">W744_W776</strain>
    </source>
</reference>
<comment type="catalytic activity">
    <reaction evidence="12">
        <text>uroporphyrinogen I + 4 H(+) = coproporphyrinogen I + 4 CO2</text>
        <dbReference type="Rhea" id="RHEA:31239"/>
        <dbReference type="ChEBI" id="CHEBI:15378"/>
        <dbReference type="ChEBI" id="CHEBI:16526"/>
        <dbReference type="ChEBI" id="CHEBI:62626"/>
        <dbReference type="ChEBI" id="CHEBI:62631"/>
    </reaction>
    <physiologicalReaction direction="left-to-right" evidence="12">
        <dbReference type="Rhea" id="RHEA:31240"/>
    </physiologicalReaction>
</comment>
<dbReference type="GO" id="GO:0004853">
    <property type="term" value="F:uroporphyrinogen decarboxylase activity"/>
    <property type="evidence" value="ECO:0007669"/>
    <property type="project" value="UniProtKB-EC"/>
</dbReference>
<evidence type="ECO:0000259" key="17">
    <source>
        <dbReference type="PROSITE" id="PS00907"/>
    </source>
</evidence>
<keyword evidence="19" id="KW-1185">Reference proteome</keyword>
<evidence type="ECO:0000313" key="18">
    <source>
        <dbReference type="EMBL" id="KAG8186838.1"/>
    </source>
</evidence>
<dbReference type="PANTHER" id="PTHR21091">
    <property type="entry name" value="METHYLTETRAHYDROFOLATE:HOMOCYSTEINE METHYLTRANSFERASE RELATED"/>
    <property type="match status" value="1"/>
</dbReference>
<dbReference type="Pfam" id="PF01208">
    <property type="entry name" value="URO-D"/>
    <property type="match status" value="1"/>
</dbReference>
<name>A0AAV6USX8_9ARAC</name>
<dbReference type="Proteomes" id="UP000827092">
    <property type="component" value="Unassembled WGS sequence"/>
</dbReference>
<proteinExistence type="inferred from homology"/>
<evidence type="ECO:0000256" key="8">
    <source>
        <dbReference type="ARBA" id="ARBA00022793"/>
    </source>
</evidence>
<dbReference type="HAMAP" id="MF_00218">
    <property type="entry name" value="URO_D"/>
    <property type="match status" value="1"/>
</dbReference>
<evidence type="ECO:0000256" key="4">
    <source>
        <dbReference type="ARBA" id="ARBA00011738"/>
    </source>
</evidence>